<dbReference type="EMBL" id="JABANE010000059">
    <property type="protein sequence ID" value="NME70278.1"/>
    <property type="molecule type" value="Genomic_DNA"/>
</dbReference>
<sequence>MEKPQVHYDKDKLEKSFVGPEMPILPGFRFKVITIGVDEKGDPNKWNTETINKNNSFASFQSISRISAKMKTEKIALLGSHNKQHHVYSGMEYDDVVFKKGILSSDMNLSTPFLMSVQNLASKDHLVYKLDLIIVAFDQKDKPKYALKLDRCFPTAWEMGEFNAETGELLIESVTYSVASVTELPI</sequence>
<dbReference type="InterPro" id="IPR010667">
    <property type="entry name" value="Phage_T4_Gp19"/>
</dbReference>
<accession>A0A7X9RWZ3</accession>
<protein>
    <submittedName>
        <fullName evidence="1">Phage tail protein</fullName>
    </submittedName>
</protein>
<gene>
    <name evidence="1" type="ORF">HHU12_20040</name>
</gene>
<dbReference type="Proteomes" id="UP000576082">
    <property type="component" value="Unassembled WGS sequence"/>
</dbReference>
<dbReference type="AlphaFoldDB" id="A0A7X9RWZ3"/>
<dbReference type="RefSeq" id="WP_169658518.1">
    <property type="nucleotide sequence ID" value="NZ_JABANE010000059.1"/>
</dbReference>
<dbReference type="GO" id="GO:0005198">
    <property type="term" value="F:structural molecule activity"/>
    <property type="evidence" value="ECO:0007669"/>
    <property type="project" value="InterPro"/>
</dbReference>
<proteinExistence type="predicted"/>
<comment type="caution">
    <text evidence="1">The sequence shown here is derived from an EMBL/GenBank/DDBJ whole genome shotgun (WGS) entry which is preliminary data.</text>
</comment>
<dbReference type="Pfam" id="PF06841">
    <property type="entry name" value="Phage_T4_gp19"/>
    <property type="match status" value="1"/>
</dbReference>
<keyword evidence="2" id="KW-1185">Reference proteome</keyword>
<organism evidence="1 2">
    <name type="scientific">Flammeovirga aprica JL-4</name>
    <dbReference type="NCBI Taxonomy" id="694437"/>
    <lineage>
        <taxon>Bacteria</taxon>
        <taxon>Pseudomonadati</taxon>
        <taxon>Bacteroidota</taxon>
        <taxon>Cytophagia</taxon>
        <taxon>Cytophagales</taxon>
        <taxon>Flammeovirgaceae</taxon>
        <taxon>Flammeovirga</taxon>
    </lineage>
</organism>
<evidence type="ECO:0000313" key="1">
    <source>
        <dbReference type="EMBL" id="NME70278.1"/>
    </source>
</evidence>
<name>A0A7X9RWZ3_9BACT</name>
<reference evidence="1 2" key="1">
    <citation type="submission" date="2020-04" db="EMBL/GenBank/DDBJ databases">
        <title>Flammeovirga sp. SR4, a novel species isolated from seawater.</title>
        <authorList>
            <person name="Wang X."/>
        </authorList>
    </citation>
    <scope>NUCLEOTIDE SEQUENCE [LARGE SCALE GENOMIC DNA]</scope>
    <source>
        <strain evidence="1 2">ATCC 23126</strain>
    </source>
</reference>
<evidence type="ECO:0000313" key="2">
    <source>
        <dbReference type="Proteomes" id="UP000576082"/>
    </source>
</evidence>